<organism evidence="11 12">
    <name type="scientific">Magnetofaba australis IT-1</name>
    <dbReference type="NCBI Taxonomy" id="1434232"/>
    <lineage>
        <taxon>Bacteria</taxon>
        <taxon>Pseudomonadati</taxon>
        <taxon>Pseudomonadota</taxon>
        <taxon>Magnetococcia</taxon>
        <taxon>Magnetococcales</taxon>
        <taxon>Magnetococcaceae</taxon>
        <taxon>Magnetofaba</taxon>
    </lineage>
</organism>
<keyword evidence="6 9" id="KW-0456">Lyase</keyword>
<dbReference type="GO" id="GO:0006783">
    <property type="term" value="P:heme biosynthetic process"/>
    <property type="evidence" value="ECO:0007669"/>
    <property type="project" value="UniProtKB-UniRule"/>
</dbReference>
<evidence type="ECO:0000256" key="1">
    <source>
        <dbReference type="ARBA" id="ARBA00007718"/>
    </source>
</evidence>
<dbReference type="PANTHER" id="PTHR11108">
    <property type="entry name" value="FERROCHELATASE"/>
    <property type="match status" value="1"/>
</dbReference>
<keyword evidence="7 9" id="KW-0627">Porphyrin biosynthesis</keyword>
<comment type="subcellular location">
    <subcellularLocation>
        <location evidence="9">Cytoplasm</location>
    </subcellularLocation>
</comment>
<dbReference type="AlphaFoldDB" id="A0A1Y2K052"/>
<dbReference type="PANTHER" id="PTHR11108:SF1">
    <property type="entry name" value="FERROCHELATASE, MITOCHONDRIAL"/>
    <property type="match status" value="1"/>
</dbReference>
<evidence type="ECO:0000256" key="10">
    <source>
        <dbReference type="RuleBase" id="RU004185"/>
    </source>
</evidence>
<evidence type="ECO:0000256" key="2">
    <source>
        <dbReference type="ARBA" id="ARBA00022490"/>
    </source>
</evidence>
<evidence type="ECO:0000313" key="11">
    <source>
        <dbReference type="EMBL" id="OSM00174.1"/>
    </source>
</evidence>
<comment type="catalytic activity">
    <reaction evidence="8">
        <text>Fe-coproporphyrin III + 2 H(+) = coproporphyrin III + Fe(2+)</text>
        <dbReference type="Rhea" id="RHEA:49572"/>
        <dbReference type="ChEBI" id="CHEBI:15378"/>
        <dbReference type="ChEBI" id="CHEBI:29033"/>
        <dbReference type="ChEBI" id="CHEBI:68438"/>
        <dbReference type="ChEBI" id="CHEBI:131725"/>
        <dbReference type="EC" id="4.99.1.9"/>
    </reaction>
    <physiologicalReaction direction="right-to-left" evidence="8">
        <dbReference type="Rhea" id="RHEA:49574"/>
    </physiologicalReaction>
</comment>
<dbReference type="NCBIfam" id="TIGR00109">
    <property type="entry name" value="hemH"/>
    <property type="match status" value="1"/>
</dbReference>
<evidence type="ECO:0000256" key="6">
    <source>
        <dbReference type="ARBA" id="ARBA00023239"/>
    </source>
</evidence>
<dbReference type="Gene3D" id="3.40.50.1400">
    <property type="match status" value="2"/>
</dbReference>
<gene>
    <name evidence="9 11" type="primary">hemH</name>
    <name evidence="11" type="ORF">MAIT1_00619</name>
</gene>
<evidence type="ECO:0000313" key="12">
    <source>
        <dbReference type="Proteomes" id="UP000194003"/>
    </source>
</evidence>
<feature type="binding site" evidence="9">
    <location>
        <position position="198"/>
    </location>
    <ligand>
        <name>Fe(2+)</name>
        <dbReference type="ChEBI" id="CHEBI:29033"/>
    </ligand>
</feature>
<dbReference type="GO" id="GO:0005737">
    <property type="term" value="C:cytoplasm"/>
    <property type="evidence" value="ECO:0007669"/>
    <property type="project" value="UniProtKB-SubCell"/>
</dbReference>
<dbReference type="STRING" id="1434232.MAIT1_00619"/>
<keyword evidence="4 9" id="KW-0408">Iron</keyword>
<comment type="pathway">
    <text evidence="9">Porphyrin-containing compound metabolism; protoheme biosynthesis; protoheme from protoporphyrin-IX: step 1/1.</text>
</comment>
<dbReference type="GO" id="GO:0004325">
    <property type="term" value="F:ferrochelatase activity"/>
    <property type="evidence" value="ECO:0007669"/>
    <property type="project" value="UniProtKB-UniRule"/>
</dbReference>
<sequence length="330" mass="35795">MSTRHIGVLLVQLGTPEAPTAEALRPYLRQFLSDRRVVDLSRLIWLPLLHGIILRTRPKRSAALYAKIWGADGRSPLLAATADLAANVAKQLPDAVTVRYAMRYGSPAVDAVIEQMLDAGVTHLLTIPLFPQYASATTASVIDAVYAAVAPRRGVPSLRFAEPYYAHPDYVRVLAASIAPHLQAEAGRTPPHLLFSFHGEPQRYVDEGDPYETQCRHSAQVTADALGLSAEQWSVAFQSQFGKEPWIGPATDARLAALPGEGIKRVVTVCPGFAADCLETLEEIAMEGRETFLQAGGEAFDYIPCLNAGDEWAAALAAIIRQELGGWLES</sequence>
<keyword evidence="3 9" id="KW-0479">Metal-binding</keyword>
<evidence type="ECO:0000256" key="5">
    <source>
        <dbReference type="ARBA" id="ARBA00023133"/>
    </source>
</evidence>
<comment type="similarity">
    <text evidence="1 9 10">Belongs to the ferrochelatase family.</text>
</comment>
<comment type="caution">
    <text evidence="11">The sequence shown here is derived from an EMBL/GenBank/DDBJ whole genome shotgun (WGS) entry which is preliminary data.</text>
</comment>
<proteinExistence type="inferred from homology"/>
<feature type="binding site" evidence="9">
    <location>
        <position position="279"/>
    </location>
    <ligand>
        <name>Fe(2+)</name>
        <dbReference type="ChEBI" id="CHEBI:29033"/>
    </ligand>
</feature>
<dbReference type="FunFam" id="3.40.50.1400:FF:000002">
    <property type="entry name" value="Ferrochelatase"/>
    <property type="match status" value="1"/>
</dbReference>
<keyword evidence="5 9" id="KW-0350">Heme biosynthesis</keyword>
<evidence type="ECO:0000256" key="3">
    <source>
        <dbReference type="ARBA" id="ARBA00022723"/>
    </source>
</evidence>
<dbReference type="Pfam" id="PF00762">
    <property type="entry name" value="Ferrochelatase"/>
    <property type="match status" value="1"/>
</dbReference>
<dbReference type="HAMAP" id="MF_00323">
    <property type="entry name" value="Ferrochelatase"/>
    <property type="match status" value="1"/>
</dbReference>
<evidence type="ECO:0000256" key="9">
    <source>
        <dbReference type="HAMAP-Rule" id="MF_00323"/>
    </source>
</evidence>
<comment type="catalytic activity">
    <reaction evidence="9">
        <text>heme b + 2 H(+) = protoporphyrin IX + Fe(2+)</text>
        <dbReference type="Rhea" id="RHEA:22584"/>
        <dbReference type="ChEBI" id="CHEBI:15378"/>
        <dbReference type="ChEBI" id="CHEBI:29033"/>
        <dbReference type="ChEBI" id="CHEBI:57306"/>
        <dbReference type="ChEBI" id="CHEBI:60344"/>
        <dbReference type="EC" id="4.98.1.1"/>
    </reaction>
</comment>
<evidence type="ECO:0000256" key="7">
    <source>
        <dbReference type="ARBA" id="ARBA00023244"/>
    </source>
</evidence>
<accession>A0A1Y2K052</accession>
<dbReference type="Proteomes" id="UP000194003">
    <property type="component" value="Unassembled WGS sequence"/>
</dbReference>
<dbReference type="InterPro" id="IPR033659">
    <property type="entry name" value="Ferrochelatase_N"/>
</dbReference>
<dbReference type="OrthoDB" id="9809741at2"/>
<evidence type="ECO:0000256" key="8">
    <source>
        <dbReference type="ARBA" id="ARBA00024536"/>
    </source>
</evidence>
<dbReference type="InterPro" id="IPR001015">
    <property type="entry name" value="Ferrochelatase"/>
</dbReference>
<reference evidence="11 12" key="1">
    <citation type="journal article" date="2016" name="BMC Genomics">
        <title>Combined genomic and structural analyses of a cultured magnetotactic bacterium reveals its niche adaptation to a dynamic environment.</title>
        <authorList>
            <person name="Araujo A.C."/>
            <person name="Morillo V."/>
            <person name="Cypriano J."/>
            <person name="Teixeira L.C."/>
            <person name="Leao P."/>
            <person name="Lyra S."/>
            <person name="Almeida L.G."/>
            <person name="Bazylinski D.A."/>
            <person name="Vasconcellos A.T."/>
            <person name="Abreu F."/>
            <person name="Lins U."/>
        </authorList>
    </citation>
    <scope>NUCLEOTIDE SEQUENCE [LARGE SCALE GENOMIC DNA]</scope>
    <source>
        <strain evidence="11 12">IT-1</strain>
    </source>
</reference>
<dbReference type="InterPro" id="IPR033644">
    <property type="entry name" value="Ferrochelatase_C"/>
</dbReference>
<keyword evidence="2 9" id="KW-0963">Cytoplasm</keyword>
<dbReference type="CDD" id="cd03411">
    <property type="entry name" value="Ferrochelatase_N"/>
    <property type="match status" value="1"/>
</dbReference>
<dbReference type="RefSeq" id="WP_085446611.1">
    <property type="nucleotide sequence ID" value="NZ_LVJN01000021.1"/>
</dbReference>
<protein>
    <recommendedName>
        <fullName evidence="9">Ferrochelatase</fullName>
        <ecNumber evidence="9">4.98.1.1</ecNumber>
    </recommendedName>
    <alternativeName>
        <fullName evidence="9">Heme synthase</fullName>
    </alternativeName>
    <alternativeName>
        <fullName evidence="9">Protoheme ferro-lyase</fullName>
    </alternativeName>
</protein>
<comment type="function">
    <text evidence="9">Catalyzes the ferrous insertion into protoporphyrin IX.</text>
</comment>
<dbReference type="GO" id="GO:0046872">
    <property type="term" value="F:metal ion binding"/>
    <property type="evidence" value="ECO:0007669"/>
    <property type="project" value="UniProtKB-KW"/>
</dbReference>
<evidence type="ECO:0000256" key="4">
    <source>
        <dbReference type="ARBA" id="ARBA00023004"/>
    </source>
</evidence>
<dbReference type="CDD" id="cd00419">
    <property type="entry name" value="Ferrochelatase_C"/>
    <property type="match status" value="1"/>
</dbReference>
<name>A0A1Y2K052_9PROT</name>
<dbReference type="EC" id="4.98.1.1" evidence="9"/>
<keyword evidence="12" id="KW-1185">Reference proteome</keyword>
<dbReference type="SUPFAM" id="SSF53800">
    <property type="entry name" value="Chelatase"/>
    <property type="match status" value="1"/>
</dbReference>
<dbReference type="UniPathway" id="UPA00252">
    <property type="reaction ID" value="UER00325"/>
</dbReference>
<dbReference type="EMBL" id="LVJN01000021">
    <property type="protein sequence ID" value="OSM00174.1"/>
    <property type="molecule type" value="Genomic_DNA"/>
</dbReference>